<dbReference type="Gene3D" id="3.40.50.720">
    <property type="entry name" value="NAD(P)-binding Rossmann-like Domain"/>
    <property type="match status" value="1"/>
</dbReference>
<evidence type="ECO:0000259" key="7">
    <source>
        <dbReference type="PROSITE" id="PS50975"/>
    </source>
</evidence>
<dbReference type="Pfam" id="PF00583">
    <property type="entry name" value="Acetyltransf_1"/>
    <property type="match status" value="1"/>
</dbReference>
<feature type="domain" description="ATP-grasp" evidence="7">
    <location>
        <begin position="498"/>
        <end position="534"/>
    </location>
</feature>
<dbReference type="SMART" id="SM00881">
    <property type="entry name" value="CoA_binding"/>
    <property type="match status" value="1"/>
</dbReference>
<dbReference type="InterPro" id="IPR013815">
    <property type="entry name" value="ATP_grasp_subdomain_1"/>
</dbReference>
<dbReference type="GO" id="GO:0043758">
    <property type="term" value="F:acetate-CoA ligase (ADP-forming) activity"/>
    <property type="evidence" value="ECO:0007669"/>
    <property type="project" value="UniProtKB-EC"/>
</dbReference>
<name>A0A0P7ZK71_9EURY</name>
<dbReference type="Gene3D" id="3.40.50.261">
    <property type="entry name" value="Succinyl-CoA synthetase domains"/>
    <property type="match status" value="2"/>
</dbReference>
<dbReference type="SUPFAM" id="SSF55729">
    <property type="entry name" value="Acyl-CoA N-acyltransferases (Nat)"/>
    <property type="match status" value="1"/>
</dbReference>
<dbReference type="EC" id="6.2.1.13" evidence="2"/>
<dbReference type="InterPro" id="IPR003781">
    <property type="entry name" value="CoA-bd"/>
</dbReference>
<evidence type="ECO:0000256" key="5">
    <source>
        <dbReference type="ARBA" id="ARBA00022840"/>
    </source>
</evidence>
<dbReference type="InterPro" id="IPR011761">
    <property type="entry name" value="ATP-grasp"/>
</dbReference>
<evidence type="ECO:0000313" key="10">
    <source>
        <dbReference type="Proteomes" id="UP000050360"/>
    </source>
</evidence>
<sequence>MVSSNLDSIFNPKSIALVGASDEEGSVGYILMKNLTEMGYNGIVYPVNIHKPEILGKKAYPGIPQLPQTVDLAIIATPAATVPDIVEQCGIAGIRGLIIISAGFKEVGKFGKLLEEKIIEIKKKYGMRIIGPNCLGIIHPDIGLNATFISKKQKTGSIAFISQSGALGSAILDLAAHENINFSNFVSVGSMIDVNFGDLIDYFGTDPKTRSILMYIEGITDARKFMSAARHFSRTKPIIVVKSGRSIESAKAAASHTGAITGEDMVYDAAFKRAGIVRVKDIADLFNCAEAIGKQPLPKGPNLAIITNAGGPGVMASDSIVSLGGKLAQLSSETIEKLNSVLPSHWSKGNPIDLLGDANALRYVAAAEACFSDENVDCVLIIYTPQGSSDPSEIAVEILDLYKNKKFSKPYFTSFMGYEDVEKANRILTDNGVPTYSTPEQAVSTYMYMYQYKRNLELLYETPVELPVESTPPKQPLASIIRNAAKENRKILTETESKRFLEYYNIPIVKTRVAKTVDEAITYALQTGYPVALKILSPQISHKTDVGGVRLDINSEPELRSAYEEIMKSVKEHNPDAQIQGITVQKMVRKKGIEIILGAKTDSLFGPVVMFGRGGIDVEIYKDVAIGLLPLNQTLARRMLEETKVYRLLKGYRNLPPANINLLEEIVVRFSQMLVDFPQLKEFEINPLLINENDAFALDARGVIDKELLRAKPHEHLVISPYPEKYRSLWKLRDGRTVILRPIKPEDEPLWIEMFRNFSQESIHFRLFQTVIGPVAHEYSARYCNIDYDRELAIVAEIEDEGKRKMLGVVRLNIDPAENAGELSFIVADPWQGQGLGSKMVDYMIEICRDKQLEKISAVMLSDNYRAIKLFQEMGFTIESLDDGTQRAVLDLKEEIS</sequence>
<evidence type="ECO:0000256" key="6">
    <source>
        <dbReference type="PROSITE-ProRule" id="PRU00409"/>
    </source>
</evidence>
<evidence type="ECO:0000256" key="1">
    <source>
        <dbReference type="ARBA" id="ARBA00001619"/>
    </source>
</evidence>
<evidence type="ECO:0000313" key="9">
    <source>
        <dbReference type="EMBL" id="KPQ44376.1"/>
    </source>
</evidence>
<evidence type="ECO:0000256" key="3">
    <source>
        <dbReference type="ARBA" id="ARBA00022598"/>
    </source>
</evidence>
<evidence type="ECO:0000256" key="2">
    <source>
        <dbReference type="ARBA" id="ARBA00012957"/>
    </source>
</evidence>
<dbReference type="InterPro" id="IPR032875">
    <property type="entry name" value="Succ_CoA_lig_flav_dom"/>
</dbReference>
<feature type="domain" description="N-acetyltransferase" evidence="8">
    <location>
        <begin position="738"/>
        <end position="896"/>
    </location>
</feature>
<reference evidence="9 10" key="1">
    <citation type="submission" date="2015-09" db="EMBL/GenBank/DDBJ databases">
        <title>A metagenomics-based metabolic model of nitrate-dependent anaerobic oxidation of methane by Methanoperedens-like archaea.</title>
        <authorList>
            <person name="Arshad A."/>
            <person name="Speth D.R."/>
            <person name="De Graaf R.M."/>
            <person name="Op Den Camp H.J."/>
            <person name="Jetten M.S."/>
            <person name="Welte C.U."/>
        </authorList>
    </citation>
    <scope>NUCLEOTIDE SEQUENCE [LARGE SCALE GENOMIC DNA]</scope>
</reference>
<evidence type="ECO:0000256" key="4">
    <source>
        <dbReference type="ARBA" id="ARBA00022741"/>
    </source>
</evidence>
<keyword evidence="3 9" id="KW-0436">Ligase</keyword>
<dbReference type="Proteomes" id="UP000050360">
    <property type="component" value="Unassembled WGS sequence"/>
</dbReference>
<dbReference type="PATRIC" id="fig|1719120.3.peg.1088"/>
<dbReference type="InterPro" id="IPR016102">
    <property type="entry name" value="Succinyl-CoA_synth-like"/>
</dbReference>
<dbReference type="InterPro" id="IPR051538">
    <property type="entry name" value="Acyl-CoA_Synth/Transferase"/>
</dbReference>
<dbReference type="EMBL" id="LKCM01000095">
    <property type="protein sequence ID" value="KPQ44376.1"/>
    <property type="molecule type" value="Genomic_DNA"/>
</dbReference>
<gene>
    <name evidence="9" type="primary">acdA_1</name>
    <name evidence="9" type="ORF">MPEBLZ_01009</name>
</gene>
<protein>
    <recommendedName>
        <fullName evidence="2">acetate--CoA ligase (ADP-forming)</fullName>
        <ecNumber evidence="2">6.2.1.13</ecNumber>
    </recommendedName>
</protein>
<dbReference type="GO" id="GO:0005524">
    <property type="term" value="F:ATP binding"/>
    <property type="evidence" value="ECO:0007669"/>
    <property type="project" value="UniProtKB-UniRule"/>
</dbReference>
<dbReference type="Pfam" id="PF13607">
    <property type="entry name" value="Succ_CoA_lig"/>
    <property type="match status" value="1"/>
</dbReference>
<dbReference type="FunFam" id="3.30.1490.20:FF:000020">
    <property type="entry name" value="Protein lysine acetyltransferase"/>
    <property type="match status" value="1"/>
</dbReference>
<dbReference type="SUPFAM" id="SSF52210">
    <property type="entry name" value="Succinyl-CoA synthetase domains"/>
    <property type="match status" value="2"/>
</dbReference>
<dbReference type="PROSITE" id="PS51186">
    <property type="entry name" value="GNAT"/>
    <property type="match status" value="1"/>
</dbReference>
<dbReference type="CDD" id="cd04301">
    <property type="entry name" value="NAT_SF"/>
    <property type="match status" value="1"/>
</dbReference>
<dbReference type="Gene3D" id="3.30.470.20">
    <property type="entry name" value="ATP-grasp fold, B domain"/>
    <property type="match status" value="1"/>
</dbReference>
<dbReference type="InterPro" id="IPR016181">
    <property type="entry name" value="Acyl_CoA_acyltransferase"/>
</dbReference>
<dbReference type="GO" id="GO:0016747">
    <property type="term" value="F:acyltransferase activity, transferring groups other than amino-acyl groups"/>
    <property type="evidence" value="ECO:0007669"/>
    <property type="project" value="InterPro"/>
</dbReference>
<dbReference type="AlphaFoldDB" id="A0A0P7ZK71"/>
<dbReference type="Gene3D" id="3.40.630.30">
    <property type="match status" value="1"/>
</dbReference>
<keyword evidence="4 6" id="KW-0547">Nucleotide-binding</keyword>
<dbReference type="InterPro" id="IPR000182">
    <property type="entry name" value="GNAT_dom"/>
</dbReference>
<proteinExistence type="predicted"/>
<dbReference type="SUPFAM" id="SSF56059">
    <property type="entry name" value="Glutathione synthetase ATP-binding domain-like"/>
    <property type="match status" value="1"/>
</dbReference>
<dbReference type="Gene3D" id="3.30.1490.20">
    <property type="entry name" value="ATP-grasp fold, A domain"/>
    <property type="match status" value="1"/>
</dbReference>
<accession>A0A0P7ZK71</accession>
<comment type="caution">
    <text evidence="9">The sequence shown here is derived from an EMBL/GenBank/DDBJ whole genome shotgun (WGS) entry which is preliminary data.</text>
</comment>
<dbReference type="GO" id="GO:0046872">
    <property type="term" value="F:metal ion binding"/>
    <property type="evidence" value="ECO:0007669"/>
    <property type="project" value="InterPro"/>
</dbReference>
<organism evidence="9 10">
    <name type="scientific">Candidatus Methanoperedens nitratireducens</name>
    <dbReference type="NCBI Taxonomy" id="1392998"/>
    <lineage>
        <taxon>Archaea</taxon>
        <taxon>Methanobacteriati</taxon>
        <taxon>Methanobacteriota</taxon>
        <taxon>Stenosarchaea group</taxon>
        <taxon>Methanomicrobia</taxon>
        <taxon>Methanosarcinales</taxon>
        <taxon>ANME-2 cluster</taxon>
        <taxon>Candidatus Methanoperedentaceae</taxon>
        <taxon>Candidatus Methanoperedens</taxon>
    </lineage>
</organism>
<dbReference type="SUPFAM" id="SSF51735">
    <property type="entry name" value="NAD(P)-binding Rossmann-fold domains"/>
    <property type="match status" value="1"/>
</dbReference>
<evidence type="ECO:0000259" key="8">
    <source>
        <dbReference type="PROSITE" id="PS51186"/>
    </source>
</evidence>
<dbReference type="Pfam" id="PF13549">
    <property type="entry name" value="ATP-grasp_5"/>
    <property type="match status" value="1"/>
</dbReference>
<dbReference type="Pfam" id="PF19045">
    <property type="entry name" value="Ligase_CoA_2"/>
    <property type="match status" value="1"/>
</dbReference>
<dbReference type="PROSITE" id="PS50975">
    <property type="entry name" value="ATP_GRASP"/>
    <property type="match status" value="1"/>
</dbReference>
<dbReference type="InterPro" id="IPR043938">
    <property type="entry name" value="Ligase_CoA_dom"/>
</dbReference>
<dbReference type="PANTHER" id="PTHR43334">
    <property type="entry name" value="ACETATE--COA LIGASE [ADP-FORMING]"/>
    <property type="match status" value="1"/>
</dbReference>
<dbReference type="InterPro" id="IPR036291">
    <property type="entry name" value="NAD(P)-bd_dom_sf"/>
</dbReference>
<dbReference type="Pfam" id="PF13380">
    <property type="entry name" value="CoA_binding_2"/>
    <property type="match status" value="1"/>
</dbReference>
<keyword evidence="5 6" id="KW-0067">ATP-binding</keyword>
<comment type="catalytic activity">
    <reaction evidence="1">
        <text>acetate + ATP + CoA = acetyl-CoA + ADP + phosphate</text>
        <dbReference type="Rhea" id="RHEA:15081"/>
        <dbReference type="ChEBI" id="CHEBI:30089"/>
        <dbReference type="ChEBI" id="CHEBI:30616"/>
        <dbReference type="ChEBI" id="CHEBI:43474"/>
        <dbReference type="ChEBI" id="CHEBI:57287"/>
        <dbReference type="ChEBI" id="CHEBI:57288"/>
        <dbReference type="ChEBI" id="CHEBI:456216"/>
        <dbReference type="EC" id="6.2.1.13"/>
    </reaction>
</comment>
<dbReference type="PANTHER" id="PTHR43334:SF1">
    <property type="entry name" value="3-HYDROXYPROPIONATE--COA LIGASE [ADP-FORMING]"/>
    <property type="match status" value="1"/>
</dbReference>